<gene>
    <name evidence="1" type="ORF">WIS52_22540</name>
</gene>
<protein>
    <recommendedName>
        <fullName evidence="3">HicB family protein</fullName>
    </recommendedName>
</protein>
<reference evidence="1 2" key="1">
    <citation type="submission" date="2024-03" db="EMBL/GenBank/DDBJ databases">
        <title>Draft genome sequence of Pseudonocardia nematodicida JCM 31783.</title>
        <authorList>
            <person name="Butdee W."/>
            <person name="Duangmal K."/>
        </authorList>
    </citation>
    <scope>NUCLEOTIDE SEQUENCE [LARGE SCALE GENOMIC DNA]</scope>
    <source>
        <strain evidence="1 2">JCM 31783</strain>
    </source>
</reference>
<organism evidence="1 2">
    <name type="scientific">Pseudonocardia nematodicida</name>
    <dbReference type="NCBI Taxonomy" id="1206997"/>
    <lineage>
        <taxon>Bacteria</taxon>
        <taxon>Bacillati</taxon>
        <taxon>Actinomycetota</taxon>
        <taxon>Actinomycetes</taxon>
        <taxon>Pseudonocardiales</taxon>
        <taxon>Pseudonocardiaceae</taxon>
        <taxon>Pseudonocardia</taxon>
    </lineage>
</organism>
<dbReference type="RefSeq" id="WP_349300329.1">
    <property type="nucleotide sequence ID" value="NZ_JBEDNQ010000010.1"/>
</dbReference>
<evidence type="ECO:0008006" key="3">
    <source>
        <dbReference type="Google" id="ProtNLM"/>
    </source>
</evidence>
<sequence length="64" mass="7242">MRTYTVSANREDGLWSAFVKYRPGRSFVGLDFQHLADVRSGVREALIDFLGTEDFPMSTVLEAD</sequence>
<keyword evidence="2" id="KW-1185">Reference proteome</keyword>
<evidence type="ECO:0000313" key="1">
    <source>
        <dbReference type="EMBL" id="MEQ3553258.1"/>
    </source>
</evidence>
<accession>A0ABV1KH63</accession>
<name>A0ABV1KH63_9PSEU</name>
<dbReference type="Proteomes" id="UP001494902">
    <property type="component" value="Unassembled WGS sequence"/>
</dbReference>
<comment type="caution">
    <text evidence="1">The sequence shown here is derived from an EMBL/GenBank/DDBJ whole genome shotgun (WGS) entry which is preliminary data.</text>
</comment>
<proteinExistence type="predicted"/>
<dbReference type="EMBL" id="JBEDNQ010000010">
    <property type="protein sequence ID" value="MEQ3553258.1"/>
    <property type="molecule type" value="Genomic_DNA"/>
</dbReference>
<evidence type="ECO:0000313" key="2">
    <source>
        <dbReference type="Proteomes" id="UP001494902"/>
    </source>
</evidence>